<feature type="domain" description="ATP-grasp" evidence="5">
    <location>
        <begin position="113"/>
        <end position="285"/>
    </location>
</feature>
<gene>
    <name evidence="6" type="ORF">HELGO_WM31312</name>
</gene>
<protein>
    <recommendedName>
        <fullName evidence="5">ATP-grasp domain-containing protein</fullName>
    </recommendedName>
</protein>
<evidence type="ECO:0000259" key="5">
    <source>
        <dbReference type="PROSITE" id="PS50975"/>
    </source>
</evidence>
<dbReference type="PANTHER" id="PTHR43055">
    <property type="entry name" value="FORMATE-DEPENDENT PHOSPHORIBOSYLGLYCINAMIDE FORMYLTRANSFERASE"/>
    <property type="match status" value="1"/>
</dbReference>
<dbReference type="AlphaFoldDB" id="A0A6S6S992"/>
<evidence type="ECO:0000256" key="4">
    <source>
        <dbReference type="PROSITE-ProRule" id="PRU00409"/>
    </source>
</evidence>
<name>A0A6S6S992_9BACT</name>
<keyword evidence="3 4" id="KW-0067">ATP-binding</keyword>
<dbReference type="GO" id="GO:0046872">
    <property type="term" value="F:metal ion binding"/>
    <property type="evidence" value="ECO:0007669"/>
    <property type="project" value="InterPro"/>
</dbReference>
<dbReference type="EMBL" id="CACVAR010000054">
    <property type="protein sequence ID" value="CAA6799657.1"/>
    <property type="molecule type" value="Genomic_DNA"/>
</dbReference>
<reference evidence="6" key="1">
    <citation type="submission" date="2020-01" db="EMBL/GenBank/DDBJ databases">
        <authorList>
            <person name="Meier V. D."/>
            <person name="Meier V D."/>
        </authorList>
    </citation>
    <scope>NUCLEOTIDE SEQUENCE</scope>
    <source>
        <strain evidence="6">HLG_WM_MAG_03</strain>
    </source>
</reference>
<evidence type="ECO:0000256" key="2">
    <source>
        <dbReference type="ARBA" id="ARBA00022741"/>
    </source>
</evidence>
<accession>A0A6S6S992</accession>
<dbReference type="GO" id="GO:0005524">
    <property type="term" value="F:ATP binding"/>
    <property type="evidence" value="ECO:0007669"/>
    <property type="project" value="UniProtKB-UniRule"/>
</dbReference>
<dbReference type="PANTHER" id="PTHR43055:SF1">
    <property type="entry name" value="FORMATE-DEPENDENT PHOSPHORIBOSYLGLYCINAMIDE FORMYLTRANSFERASE"/>
    <property type="match status" value="1"/>
</dbReference>
<dbReference type="PROSITE" id="PS50975">
    <property type="entry name" value="ATP_GRASP"/>
    <property type="match status" value="1"/>
</dbReference>
<organism evidence="6">
    <name type="scientific">uncultured Sulfurovum sp</name>
    <dbReference type="NCBI Taxonomy" id="269237"/>
    <lineage>
        <taxon>Bacteria</taxon>
        <taxon>Pseudomonadati</taxon>
        <taxon>Campylobacterota</taxon>
        <taxon>Epsilonproteobacteria</taxon>
        <taxon>Campylobacterales</taxon>
        <taxon>Sulfurovaceae</taxon>
        <taxon>Sulfurovum</taxon>
        <taxon>environmental samples</taxon>
    </lineage>
</organism>
<evidence type="ECO:0000256" key="1">
    <source>
        <dbReference type="ARBA" id="ARBA00022598"/>
    </source>
</evidence>
<dbReference type="InterPro" id="IPR048764">
    <property type="entry name" value="PylC_N"/>
</dbReference>
<dbReference type="Gene3D" id="3.30.470.20">
    <property type="entry name" value="ATP-grasp fold, B domain"/>
    <property type="match status" value="1"/>
</dbReference>
<dbReference type="Gene3D" id="3.40.50.20">
    <property type="match status" value="1"/>
</dbReference>
<dbReference type="InterPro" id="IPR011761">
    <property type="entry name" value="ATP-grasp"/>
</dbReference>
<dbReference type="GO" id="GO:0016874">
    <property type="term" value="F:ligase activity"/>
    <property type="evidence" value="ECO:0007669"/>
    <property type="project" value="UniProtKB-KW"/>
</dbReference>
<proteinExistence type="predicted"/>
<evidence type="ECO:0000313" key="6">
    <source>
        <dbReference type="EMBL" id="CAA6799657.1"/>
    </source>
</evidence>
<evidence type="ECO:0000256" key="3">
    <source>
        <dbReference type="ARBA" id="ARBA00022840"/>
    </source>
</evidence>
<dbReference type="Pfam" id="PF15632">
    <property type="entry name" value="ATPgrasp_Ter"/>
    <property type="match status" value="1"/>
</dbReference>
<sequence length="310" mass="36004">MKKRLLFSGAGGSIFPYMFNALEEDYEVYAMDSDEKIAHLYKNEKIFTVPNISDDAFETIISNIIKEHKIDVYIPGIDEEILIAIEISKKMGIQILSPNEAFVKLCLDKFQLMKVLNTHRISTIETYMADEYNENFDYPIFLKPNIGRGSRGIKKIDNLNEYESYFILEEYEKEEILVQPFVGGDEYTVSVTVNNLNQLISIVPKIVFTKQGITKYAQSIKHEKIEEICKKIVDLLNPHGSFNVQLKLLDNEVYIFEINPRFSTTLVLSVASGINEIDLAIQNFDKKEVDYIEDFKEVKLIRRWENVFYE</sequence>
<dbReference type="GO" id="GO:0005829">
    <property type="term" value="C:cytosol"/>
    <property type="evidence" value="ECO:0007669"/>
    <property type="project" value="TreeGrafter"/>
</dbReference>
<keyword evidence="2 4" id="KW-0547">Nucleotide-binding</keyword>
<dbReference type="SUPFAM" id="SSF56059">
    <property type="entry name" value="Glutathione synthetase ATP-binding domain-like"/>
    <property type="match status" value="1"/>
</dbReference>
<dbReference type="Pfam" id="PF21360">
    <property type="entry name" value="PylC-like_N"/>
    <property type="match status" value="1"/>
</dbReference>
<keyword evidence="1" id="KW-0436">Ligase</keyword>